<gene>
    <name evidence="1" type="ORF">TRIUR3_09398</name>
</gene>
<sequence length="100" mass="11327">MAADQVLVGVLPLSLLPFNTPIQRLITTPKLSEQLPDSDFLNILTPQDVCTTLPVTEAKGHQREHGMQLQVRGTEPATRGRTPNRIDEEQRLHDFDTYFF</sequence>
<protein>
    <submittedName>
        <fullName evidence="1">Uncharacterized protein</fullName>
    </submittedName>
</protein>
<evidence type="ECO:0000313" key="1">
    <source>
        <dbReference type="EMBL" id="EMS65697.1"/>
    </source>
</evidence>
<reference evidence="1" key="1">
    <citation type="journal article" date="2013" name="Nature">
        <title>Draft genome of the wheat A-genome progenitor Triticum urartu.</title>
        <authorList>
            <person name="Ling H.Q."/>
            <person name="Zhao S."/>
            <person name="Liu D."/>
            <person name="Wang J."/>
            <person name="Sun H."/>
            <person name="Zhang C."/>
            <person name="Fan H."/>
            <person name="Li D."/>
            <person name="Dong L."/>
            <person name="Tao Y."/>
            <person name="Gao C."/>
            <person name="Wu H."/>
            <person name="Li Y."/>
            <person name="Cui Y."/>
            <person name="Guo X."/>
            <person name="Zheng S."/>
            <person name="Wang B."/>
            <person name="Yu K."/>
            <person name="Liang Q."/>
            <person name="Yang W."/>
            <person name="Lou X."/>
            <person name="Chen J."/>
            <person name="Feng M."/>
            <person name="Jian J."/>
            <person name="Zhang X."/>
            <person name="Luo G."/>
            <person name="Jiang Y."/>
            <person name="Liu J."/>
            <person name="Wang Z."/>
            <person name="Sha Y."/>
            <person name="Zhang B."/>
            <person name="Wu H."/>
            <person name="Tang D."/>
            <person name="Shen Q."/>
            <person name="Xue P."/>
            <person name="Zou S."/>
            <person name="Wang X."/>
            <person name="Liu X."/>
            <person name="Wang F."/>
            <person name="Yang Y."/>
            <person name="An X."/>
            <person name="Dong Z."/>
            <person name="Zhang K."/>
            <person name="Zhang X."/>
            <person name="Luo M.C."/>
            <person name="Dvorak J."/>
            <person name="Tong Y."/>
            <person name="Wang J."/>
            <person name="Yang H."/>
            <person name="Li Z."/>
            <person name="Wang D."/>
            <person name="Zhang A."/>
            <person name="Wang J."/>
        </authorList>
    </citation>
    <scope>NUCLEOTIDE SEQUENCE</scope>
</reference>
<proteinExistence type="predicted"/>
<organism evidence="1">
    <name type="scientific">Triticum urartu</name>
    <name type="common">Red wild einkorn</name>
    <name type="synonym">Crithodium urartu</name>
    <dbReference type="NCBI Taxonomy" id="4572"/>
    <lineage>
        <taxon>Eukaryota</taxon>
        <taxon>Viridiplantae</taxon>
        <taxon>Streptophyta</taxon>
        <taxon>Embryophyta</taxon>
        <taxon>Tracheophyta</taxon>
        <taxon>Spermatophyta</taxon>
        <taxon>Magnoliopsida</taxon>
        <taxon>Liliopsida</taxon>
        <taxon>Poales</taxon>
        <taxon>Poaceae</taxon>
        <taxon>BOP clade</taxon>
        <taxon>Pooideae</taxon>
        <taxon>Triticodae</taxon>
        <taxon>Triticeae</taxon>
        <taxon>Triticinae</taxon>
        <taxon>Triticum</taxon>
    </lineage>
</organism>
<dbReference type="AlphaFoldDB" id="M8A089"/>
<dbReference type="EMBL" id="KD040620">
    <property type="protein sequence ID" value="EMS65697.1"/>
    <property type="molecule type" value="Genomic_DNA"/>
</dbReference>
<accession>M8A089</accession>
<name>M8A089_TRIUA</name>